<reference evidence="6 7" key="1">
    <citation type="submission" date="2025-04" db="UniProtKB">
        <authorList>
            <consortium name="RefSeq"/>
        </authorList>
    </citation>
    <scope>IDENTIFICATION</scope>
    <source>
        <tissue evidence="6 7">Whole organism</tissue>
    </source>
</reference>
<dbReference type="GeneID" id="113202882"/>
<name>A0A9C6WYN8_FRAOC</name>
<sequence>MCAFEPHPDFPEKTTDVIATCGSNSVCVINVKTQNVVAKHYSKQAKEDFYSLSWSSIFIKDDLNKTKKKGNVLAVAGLNCVLHILYPSRQVCCLEQKFKKSSSVSISSVQFHPLSTSILCGAFSSGEVYIWDLGELSLPNYDMKLSHLHTLSLQSEIFNMSFSRHCVCLLAATDNGVAAWSLELKDVNDAKCKIKAWKFNFPTMSGTHHSHDGQLVDSVEPIKNGKIVASKCALYGSIYLWDLEEAIDHCGDRGHTKVQPAHILDYSKTDNYFMSLGSSLLSGLLACGDDLGNIWLYDLKEVFSQSLKKQEQSAVIPWPDVDDKSSQWMVELNEVVINKVVVSYNGSYIVAVTNTNLICVWKKERA</sequence>
<evidence type="ECO:0000256" key="1">
    <source>
        <dbReference type="ARBA" id="ARBA00004286"/>
    </source>
</evidence>
<evidence type="ECO:0000313" key="6">
    <source>
        <dbReference type="RefSeq" id="XP_052121548.1"/>
    </source>
</evidence>
<dbReference type="RefSeq" id="XP_052121549.1">
    <property type="nucleotide sequence ID" value="XM_052265589.1"/>
</dbReference>
<dbReference type="GO" id="GO:0003682">
    <property type="term" value="F:chromatin binding"/>
    <property type="evidence" value="ECO:0007669"/>
    <property type="project" value="TreeGrafter"/>
</dbReference>
<keyword evidence="5" id="KW-1185">Reference proteome</keyword>
<feature type="domain" description="Leucine-rich repeat and WD repeat-containing protein 1 WD" evidence="4">
    <location>
        <begin position="2"/>
        <end position="362"/>
    </location>
</feature>
<evidence type="ECO:0000256" key="2">
    <source>
        <dbReference type="ARBA" id="ARBA00022454"/>
    </source>
</evidence>
<dbReference type="GO" id="GO:0005664">
    <property type="term" value="C:nuclear origin of replication recognition complex"/>
    <property type="evidence" value="ECO:0007669"/>
    <property type="project" value="TreeGrafter"/>
</dbReference>
<dbReference type="InterPro" id="IPR056160">
    <property type="entry name" value="WD_LRWD1"/>
</dbReference>
<evidence type="ECO:0000259" key="4">
    <source>
        <dbReference type="Pfam" id="PF23215"/>
    </source>
</evidence>
<dbReference type="Gene3D" id="2.130.10.10">
    <property type="entry name" value="YVTN repeat-like/Quinoprotein amine dehydrogenase"/>
    <property type="match status" value="1"/>
</dbReference>
<gene>
    <name evidence="6 7" type="primary">LOC113202882</name>
</gene>
<protein>
    <submittedName>
        <fullName evidence="6 7">Leucine-rich repeat and WD repeat-containing protein 1-like isoform X2</fullName>
    </submittedName>
</protein>
<dbReference type="PANTHER" id="PTHR24370">
    <property type="entry name" value="OPTICIN"/>
    <property type="match status" value="1"/>
</dbReference>
<dbReference type="Pfam" id="PF23215">
    <property type="entry name" value="WD_LRWD1"/>
    <property type="match status" value="1"/>
</dbReference>
<dbReference type="InterPro" id="IPR001680">
    <property type="entry name" value="WD40_rpt"/>
</dbReference>
<accession>A0A9C6WYN8</accession>
<dbReference type="RefSeq" id="XP_052121548.1">
    <property type="nucleotide sequence ID" value="XM_052265588.1"/>
</dbReference>
<dbReference type="SUPFAM" id="SSF50978">
    <property type="entry name" value="WD40 repeat-like"/>
    <property type="match status" value="1"/>
</dbReference>
<proteinExistence type="predicted"/>
<keyword evidence="2" id="KW-0158">Chromosome</keyword>
<dbReference type="PANTHER" id="PTHR24370:SF10">
    <property type="entry name" value="LEUCINE-RICH REPEAT AND WD REPEAT-CONTAINING PROTEIN 1"/>
    <property type="match status" value="1"/>
</dbReference>
<dbReference type="AlphaFoldDB" id="A0A9C6WYN8"/>
<dbReference type="InterPro" id="IPR052489">
    <property type="entry name" value="LRWD1"/>
</dbReference>
<dbReference type="InterPro" id="IPR036322">
    <property type="entry name" value="WD40_repeat_dom_sf"/>
</dbReference>
<evidence type="ECO:0000256" key="3">
    <source>
        <dbReference type="ARBA" id="ARBA00022614"/>
    </source>
</evidence>
<evidence type="ECO:0000313" key="5">
    <source>
        <dbReference type="Proteomes" id="UP000504606"/>
    </source>
</evidence>
<keyword evidence="3" id="KW-0433">Leucine-rich repeat</keyword>
<comment type="subcellular location">
    <subcellularLocation>
        <location evidence="1">Chromosome</location>
    </subcellularLocation>
</comment>
<organism evidence="5 6">
    <name type="scientific">Frankliniella occidentalis</name>
    <name type="common">Western flower thrips</name>
    <name type="synonym">Euthrips occidentalis</name>
    <dbReference type="NCBI Taxonomy" id="133901"/>
    <lineage>
        <taxon>Eukaryota</taxon>
        <taxon>Metazoa</taxon>
        <taxon>Ecdysozoa</taxon>
        <taxon>Arthropoda</taxon>
        <taxon>Hexapoda</taxon>
        <taxon>Insecta</taxon>
        <taxon>Pterygota</taxon>
        <taxon>Neoptera</taxon>
        <taxon>Paraneoptera</taxon>
        <taxon>Thysanoptera</taxon>
        <taxon>Terebrantia</taxon>
        <taxon>Thripoidea</taxon>
        <taxon>Thripidae</taxon>
        <taxon>Frankliniella</taxon>
    </lineage>
</organism>
<evidence type="ECO:0000313" key="7">
    <source>
        <dbReference type="RefSeq" id="XP_052121549.1"/>
    </source>
</evidence>
<dbReference type="GO" id="GO:0006325">
    <property type="term" value="P:chromatin organization"/>
    <property type="evidence" value="ECO:0007669"/>
    <property type="project" value="TreeGrafter"/>
</dbReference>
<dbReference type="SMART" id="SM00320">
    <property type="entry name" value="WD40"/>
    <property type="match status" value="3"/>
</dbReference>
<dbReference type="GO" id="GO:0071169">
    <property type="term" value="P:establishment of protein localization to chromatin"/>
    <property type="evidence" value="ECO:0007669"/>
    <property type="project" value="TreeGrafter"/>
</dbReference>
<dbReference type="Proteomes" id="UP000504606">
    <property type="component" value="Unplaced"/>
</dbReference>
<dbReference type="InterPro" id="IPR015943">
    <property type="entry name" value="WD40/YVTN_repeat-like_dom_sf"/>
</dbReference>